<dbReference type="AlphaFoldDB" id="O16281"/>
<evidence type="ECO:0000256" key="1">
    <source>
        <dbReference type="SAM" id="SignalP"/>
    </source>
</evidence>
<dbReference type="UCSC" id="F59A7.2">
    <property type="organism name" value="c. elegans"/>
</dbReference>
<reference evidence="2 3" key="1">
    <citation type="journal article" date="1998" name="Science">
        <title>Genome sequence of the nematode C. elegans: a platform for investigating biology.</title>
        <authorList>
            <consortium name="The C. elegans sequencing consortium"/>
            <person name="Sulson J.E."/>
            <person name="Waterston R."/>
        </authorList>
    </citation>
    <scope>NUCLEOTIDE SEQUENCE [LARGE SCALE GENOMIC DNA]</scope>
    <source>
        <strain evidence="2 3">Bristol N2</strain>
    </source>
</reference>
<dbReference type="STRING" id="6239.F59A7.2.1"/>
<dbReference type="KEGG" id="cel:CELE_F59A7.2"/>
<name>O16281_CAEEL</name>
<accession>O16281</accession>
<evidence type="ECO:0000313" key="2">
    <source>
        <dbReference type="EMBL" id="CCD72096.1"/>
    </source>
</evidence>
<evidence type="ECO:0000313" key="4">
    <source>
        <dbReference type="WormBase" id="F59A7.2"/>
    </source>
</evidence>
<dbReference type="EMBL" id="BX284605">
    <property type="protein sequence ID" value="CCD72096.1"/>
    <property type="molecule type" value="Genomic_DNA"/>
</dbReference>
<evidence type="ECO:0000313" key="3">
    <source>
        <dbReference type="Proteomes" id="UP000001940"/>
    </source>
</evidence>
<dbReference type="OrthoDB" id="5898351at2759"/>
<dbReference type="AGR" id="WB:WBGene00019090"/>
<keyword evidence="1" id="KW-0732">Signal</keyword>
<evidence type="ECO:0007829" key="5">
    <source>
        <dbReference type="PeptideAtlas" id="O16281"/>
    </source>
</evidence>
<dbReference type="Proteomes" id="UP000001940">
    <property type="component" value="Chromosome V"/>
</dbReference>
<feature type="chain" id="PRO_5004157192" evidence="1">
    <location>
        <begin position="19"/>
        <end position="116"/>
    </location>
</feature>
<feature type="signal peptide" evidence="1">
    <location>
        <begin position="1"/>
        <end position="18"/>
    </location>
</feature>
<dbReference type="GeneID" id="178682"/>
<keyword evidence="3" id="KW-1185">Reference proteome</keyword>
<dbReference type="PeptideAtlas" id="O16281"/>
<dbReference type="CTD" id="178682"/>
<dbReference type="InParanoid" id="O16281"/>
<dbReference type="PaxDb" id="6239-F59A7.2"/>
<sequence>MLLNSLLYTTVIFALVWGYPGHHTDHLEGCPLNLTHLHENMTMEHPPRNETRTRRGLDNDIENAGESAVNSVENAGKSAWETAGELGDSGVHTVENAGASVKNGAENLFHEVEAAI</sequence>
<dbReference type="Bgee" id="WBGene00019090">
    <property type="expression patterns" value="Expressed in larva and 2 other cell types or tissues"/>
</dbReference>
<gene>
    <name evidence="2" type="ORF">CELE_F59A7.2</name>
    <name evidence="2 4" type="ORF">F59A7.2</name>
</gene>
<dbReference type="PIR" id="E88961">
    <property type="entry name" value="E88961"/>
</dbReference>
<organism evidence="2 3">
    <name type="scientific">Caenorhabditis elegans</name>
    <dbReference type="NCBI Taxonomy" id="6239"/>
    <lineage>
        <taxon>Eukaryota</taxon>
        <taxon>Metazoa</taxon>
        <taxon>Ecdysozoa</taxon>
        <taxon>Nematoda</taxon>
        <taxon>Chromadorea</taxon>
        <taxon>Rhabditida</taxon>
        <taxon>Rhabditina</taxon>
        <taxon>Rhabditomorpha</taxon>
        <taxon>Rhabditoidea</taxon>
        <taxon>Rhabditidae</taxon>
        <taxon>Peloderinae</taxon>
        <taxon>Caenorhabditis</taxon>
    </lineage>
</organism>
<dbReference type="HOGENOM" id="CLU_154072_0_0_1"/>
<proteinExistence type="evidence at protein level"/>
<protein>
    <submittedName>
        <fullName evidence="2">Late embryogenesis abundant protein D-29-like</fullName>
    </submittedName>
</protein>
<dbReference type="RefSeq" id="NP_503550.1">
    <property type="nucleotide sequence ID" value="NM_071149.4"/>
</dbReference>
<dbReference type="PhylomeDB" id="O16281"/>
<dbReference type="GO" id="GO:0050829">
    <property type="term" value="P:defense response to Gram-negative bacterium"/>
    <property type="evidence" value="ECO:0000315"/>
    <property type="project" value="WormBase"/>
</dbReference>
<keyword evidence="5" id="KW-1267">Proteomics identification</keyword>
<dbReference type="WormBase" id="F59A7.2">
    <property type="protein sequence ID" value="CE11438"/>
    <property type="gene ID" value="WBGene00019090"/>
</dbReference>